<evidence type="ECO:0000259" key="1">
    <source>
        <dbReference type="Pfam" id="PF02557"/>
    </source>
</evidence>
<dbReference type="EMBL" id="CAESAJ010000131">
    <property type="protein sequence ID" value="CAB4342112.1"/>
    <property type="molecule type" value="Genomic_DNA"/>
</dbReference>
<dbReference type="AlphaFoldDB" id="A0A6J5ZLR7"/>
<dbReference type="InterPro" id="IPR052179">
    <property type="entry name" value="DD-CPase-like"/>
</dbReference>
<evidence type="ECO:0000313" key="2">
    <source>
        <dbReference type="EMBL" id="CAB4342112.1"/>
    </source>
</evidence>
<dbReference type="InterPro" id="IPR003709">
    <property type="entry name" value="VanY-like_core_dom"/>
</dbReference>
<dbReference type="PANTHER" id="PTHR34385:SF1">
    <property type="entry name" value="PEPTIDOGLYCAN L-ALANYL-D-GLUTAMATE ENDOPEPTIDASE CWLK"/>
    <property type="match status" value="1"/>
</dbReference>
<protein>
    <submittedName>
        <fullName evidence="2">Unannotated protein</fullName>
    </submittedName>
</protein>
<feature type="domain" description="D-alanyl-D-alanine carboxypeptidase-like core" evidence="1">
    <location>
        <begin position="84"/>
        <end position="181"/>
    </location>
</feature>
<dbReference type="GO" id="GO:0008233">
    <property type="term" value="F:peptidase activity"/>
    <property type="evidence" value="ECO:0007669"/>
    <property type="project" value="InterPro"/>
</dbReference>
<dbReference type="InterPro" id="IPR009045">
    <property type="entry name" value="Zn_M74/Hedgehog-like"/>
</dbReference>
<dbReference type="SUPFAM" id="SSF55166">
    <property type="entry name" value="Hedgehog/DD-peptidase"/>
    <property type="match status" value="1"/>
</dbReference>
<gene>
    <name evidence="2" type="ORF">UFOPK3770_01050</name>
</gene>
<dbReference type="Gene3D" id="3.30.1380.10">
    <property type="match status" value="1"/>
</dbReference>
<organism evidence="2">
    <name type="scientific">freshwater metagenome</name>
    <dbReference type="NCBI Taxonomy" id="449393"/>
    <lineage>
        <taxon>unclassified sequences</taxon>
        <taxon>metagenomes</taxon>
        <taxon>ecological metagenomes</taxon>
    </lineage>
</organism>
<proteinExistence type="predicted"/>
<accession>A0A6J5ZLR7</accession>
<name>A0A6J5ZLR7_9ZZZZ</name>
<reference evidence="2" key="1">
    <citation type="submission" date="2020-05" db="EMBL/GenBank/DDBJ databases">
        <authorList>
            <person name="Chiriac C."/>
            <person name="Salcher M."/>
            <person name="Ghai R."/>
            <person name="Kavagutti S V."/>
        </authorList>
    </citation>
    <scope>NUCLEOTIDE SEQUENCE</scope>
</reference>
<dbReference type="Pfam" id="PF02557">
    <property type="entry name" value="VanY"/>
    <property type="match status" value="1"/>
</dbReference>
<sequence>MLTRLVASLSAAILALAVLSPVAQAVQLTDPSPTVQPGSTLPIIDYCARKSNGVVRSITEGLCTRNELSLGAGPITKAAKRPVKLRAKMSNRVKAAQAAGKKKGYVLRITSGWRSLSTQKYLFNRSIKNNGRNQKWVLPPELSNHPWGLAVDINYKSGKKAGAKWLEKNGYKWGLCRAYKNEWWHFEPLTTPGKPCPAPIPYPVW</sequence>
<dbReference type="PANTHER" id="PTHR34385">
    <property type="entry name" value="D-ALANYL-D-ALANINE CARBOXYPEPTIDASE"/>
    <property type="match status" value="1"/>
</dbReference>
<dbReference type="GO" id="GO:0006508">
    <property type="term" value="P:proteolysis"/>
    <property type="evidence" value="ECO:0007669"/>
    <property type="project" value="InterPro"/>
</dbReference>